<dbReference type="GO" id="GO:0047134">
    <property type="term" value="F:protein-disulfide reductase [NAD(P)H] activity"/>
    <property type="evidence" value="ECO:0007669"/>
    <property type="project" value="TreeGrafter"/>
</dbReference>
<dbReference type="GO" id="GO:0035731">
    <property type="term" value="F:dinitrosyl-iron complex binding"/>
    <property type="evidence" value="ECO:0007669"/>
    <property type="project" value="UniProtKB-UniRule"/>
</dbReference>
<keyword evidence="8 11" id="KW-0238">DNA-binding</keyword>
<keyword evidence="10 11" id="KW-0804">Transcription</keyword>
<dbReference type="EMBL" id="PECL01000007">
    <property type="protein sequence ID" value="TEA06672.1"/>
    <property type="molecule type" value="Genomic_DNA"/>
</dbReference>
<sequence>MAIAYRRHSAPDSVDADGIDAPECLWVVWGKAVTRPKFRGVEPALDELEWQVKAVCRGMSTDIFYHAETQRGALRKQYEVQAKRICNECPVRKPCAAHAIRTDEPHGVWGAMTTRERRLAMTRSRRKAAAADQATS</sequence>
<keyword evidence="6 11" id="KW-0411">Iron-sulfur</keyword>
<organism evidence="13 14">
    <name type="scientific">Mycobacteroides salmoniphilum</name>
    <dbReference type="NCBI Taxonomy" id="404941"/>
    <lineage>
        <taxon>Bacteria</taxon>
        <taxon>Bacillati</taxon>
        <taxon>Actinomycetota</taxon>
        <taxon>Actinomycetes</taxon>
        <taxon>Mycobacteriales</taxon>
        <taxon>Mycobacteriaceae</taxon>
        <taxon>Mycobacteroides</taxon>
    </lineage>
</organism>
<feature type="binding site" evidence="11">
    <location>
        <position position="95"/>
    </location>
    <ligand>
        <name>[4Fe-4S] cluster</name>
        <dbReference type="ChEBI" id="CHEBI:49883"/>
    </ligand>
</feature>
<comment type="subcellular location">
    <subcellularLocation>
        <location evidence="1 11">Cytoplasm</location>
    </subcellularLocation>
</comment>
<evidence type="ECO:0000259" key="12">
    <source>
        <dbReference type="PROSITE" id="PS51674"/>
    </source>
</evidence>
<dbReference type="GeneID" id="88885234"/>
<dbReference type="InterPro" id="IPR034768">
    <property type="entry name" value="4FE4S_WBL"/>
</dbReference>
<dbReference type="PROSITE" id="PS51674">
    <property type="entry name" value="4FE4S_WBL"/>
    <property type="match status" value="1"/>
</dbReference>
<keyword evidence="7 11" id="KW-0805">Transcription regulation</keyword>
<dbReference type="GO" id="GO:0045454">
    <property type="term" value="P:cell redox homeostasis"/>
    <property type="evidence" value="ECO:0007669"/>
    <property type="project" value="TreeGrafter"/>
</dbReference>
<evidence type="ECO:0000256" key="11">
    <source>
        <dbReference type="HAMAP-Rule" id="MF_01479"/>
    </source>
</evidence>
<evidence type="ECO:0000313" key="14">
    <source>
        <dbReference type="Proteomes" id="UP000294604"/>
    </source>
</evidence>
<evidence type="ECO:0000256" key="1">
    <source>
        <dbReference type="ARBA" id="ARBA00004496"/>
    </source>
</evidence>
<protein>
    <recommendedName>
        <fullName evidence="11">Transcriptional regulator WhiB</fullName>
    </recommendedName>
</protein>
<dbReference type="AlphaFoldDB" id="A0A4R8SWD7"/>
<evidence type="ECO:0000256" key="8">
    <source>
        <dbReference type="ARBA" id="ARBA00023125"/>
    </source>
</evidence>
<dbReference type="STRING" id="404941.GCA_002013645_02918"/>
<evidence type="ECO:0000256" key="3">
    <source>
        <dbReference type="ARBA" id="ARBA00022485"/>
    </source>
</evidence>
<evidence type="ECO:0000256" key="2">
    <source>
        <dbReference type="ARBA" id="ARBA00006597"/>
    </source>
</evidence>
<evidence type="ECO:0000313" key="13">
    <source>
        <dbReference type="EMBL" id="TEA06672.1"/>
    </source>
</evidence>
<dbReference type="GO" id="GO:0003677">
    <property type="term" value="F:DNA binding"/>
    <property type="evidence" value="ECO:0007669"/>
    <property type="project" value="UniProtKB-UniRule"/>
</dbReference>
<evidence type="ECO:0000256" key="6">
    <source>
        <dbReference type="ARBA" id="ARBA00023014"/>
    </source>
</evidence>
<evidence type="ECO:0000256" key="5">
    <source>
        <dbReference type="ARBA" id="ARBA00023004"/>
    </source>
</evidence>
<feature type="binding site" evidence="11">
    <location>
        <position position="56"/>
    </location>
    <ligand>
        <name>[4Fe-4S] cluster</name>
        <dbReference type="ChEBI" id="CHEBI:49883"/>
    </ligand>
</feature>
<dbReference type="Proteomes" id="UP000294604">
    <property type="component" value="Unassembled WGS sequence"/>
</dbReference>
<evidence type="ECO:0000256" key="10">
    <source>
        <dbReference type="ARBA" id="ARBA00023163"/>
    </source>
</evidence>
<dbReference type="RefSeq" id="WP_078328670.1">
    <property type="nucleotide sequence ID" value="NZ_CP024633.1"/>
</dbReference>
<dbReference type="GO" id="GO:0005737">
    <property type="term" value="C:cytoplasm"/>
    <property type="evidence" value="ECO:0007669"/>
    <property type="project" value="UniProtKB-SubCell"/>
</dbReference>
<gene>
    <name evidence="13" type="primary">whiD</name>
    <name evidence="11" type="synonym">whiB</name>
    <name evidence="13" type="ORF">CCUG60884_01810</name>
</gene>
<comment type="similarity">
    <text evidence="2 11">Belongs to the WhiB family.</text>
</comment>
<dbReference type="HAMAP" id="MF_01479">
    <property type="entry name" value="WhiB"/>
    <property type="match status" value="1"/>
</dbReference>
<keyword evidence="9 11" id="KW-1015">Disulfide bond</keyword>
<feature type="binding site" evidence="11">
    <location>
        <position position="89"/>
    </location>
    <ligand>
        <name>[4Fe-4S] cluster</name>
        <dbReference type="ChEBI" id="CHEBI:49883"/>
    </ligand>
</feature>
<evidence type="ECO:0000256" key="9">
    <source>
        <dbReference type="ARBA" id="ARBA00023157"/>
    </source>
</evidence>
<feature type="domain" description="4Fe-4S Wbl-type" evidence="12">
    <location>
        <begin position="55"/>
        <end position="119"/>
    </location>
</feature>
<dbReference type="Pfam" id="PF02467">
    <property type="entry name" value="Whib"/>
    <property type="match status" value="1"/>
</dbReference>
<dbReference type="InterPro" id="IPR003482">
    <property type="entry name" value="Whib"/>
</dbReference>
<comment type="PTM">
    <text evidence="11">The Fe-S cluster can be nitrosylated by nitric oxide (NO).</text>
</comment>
<comment type="function">
    <text evidence="11">Acts as a transcriptional regulator. Probably redox-responsive. The apo- but not holo-form probably binds DNA.</text>
</comment>
<name>A0A4R8SWD7_9MYCO</name>
<evidence type="ECO:0000256" key="4">
    <source>
        <dbReference type="ARBA" id="ARBA00022723"/>
    </source>
</evidence>
<comment type="caution">
    <text evidence="13">The sequence shown here is derived from an EMBL/GenBank/DDBJ whole genome shotgun (WGS) entry which is preliminary data.</text>
</comment>
<comment type="PTM">
    <text evidence="11">Upon Fe-S cluster removal intramolecular disulfide bonds are formed.</text>
</comment>
<dbReference type="GO" id="GO:0051539">
    <property type="term" value="F:4 iron, 4 sulfur cluster binding"/>
    <property type="evidence" value="ECO:0007669"/>
    <property type="project" value="UniProtKB-UniRule"/>
</dbReference>
<dbReference type="GO" id="GO:0046872">
    <property type="term" value="F:metal ion binding"/>
    <property type="evidence" value="ECO:0007669"/>
    <property type="project" value="UniProtKB-KW"/>
</dbReference>
<comment type="cofactor">
    <cofactor evidence="11">
        <name>[4Fe-4S] cluster</name>
        <dbReference type="ChEBI" id="CHEBI:49883"/>
    </cofactor>
    <text evidence="11">Binds 1 [4Fe-4S] cluster per subunit. Following nitrosylation of the [4Fe-4S] cluster binds 1 [4Fe-8(NO)] cluster per subunit.</text>
</comment>
<dbReference type="PANTHER" id="PTHR38839">
    <property type="entry name" value="TRANSCRIPTIONAL REGULATOR WHID-RELATED"/>
    <property type="match status" value="1"/>
</dbReference>
<keyword evidence="5 11" id="KW-0408">Iron</keyword>
<accession>A0A4R8SWD7</accession>
<evidence type="ECO:0000256" key="7">
    <source>
        <dbReference type="ARBA" id="ARBA00023015"/>
    </source>
</evidence>
<proteinExistence type="inferred from homology"/>
<feature type="binding site" evidence="11">
    <location>
        <position position="86"/>
    </location>
    <ligand>
        <name>[4Fe-4S] cluster</name>
        <dbReference type="ChEBI" id="CHEBI:49883"/>
    </ligand>
</feature>
<reference evidence="13 14" key="1">
    <citation type="journal article" date="2019" name="Sci. Rep.">
        <title>Extended insight into the Mycobacterium chelonae-abscessus complex through whole genome sequencing of Mycobacterium salmoniphilum outbreak and Mycobacterium salmoniphilum-like strains.</title>
        <authorList>
            <person name="Behra P.R.K."/>
            <person name="Das S."/>
            <person name="Pettersson B.M.F."/>
            <person name="Shirreff L."/>
            <person name="DuCote T."/>
            <person name="Jacobsson K.G."/>
            <person name="Ennis D.G."/>
            <person name="Kirsebom L.A."/>
        </authorList>
    </citation>
    <scope>NUCLEOTIDE SEQUENCE [LARGE SCALE GENOMIC DNA]</scope>
    <source>
        <strain evidence="13 14">CCUG 60884</strain>
    </source>
</reference>
<keyword evidence="3 11" id="KW-0004">4Fe-4S</keyword>
<dbReference type="GO" id="GO:0045892">
    <property type="term" value="P:negative regulation of DNA-templated transcription"/>
    <property type="evidence" value="ECO:0007669"/>
    <property type="project" value="TreeGrafter"/>
</dbReference>
<keyword evidence="11" id="KW-0963">Cytoplasm</keyword>
<keyword evidence="4 11" id="KW-0479">Metal-binding</keyword>